<accession>A0ABT6RTN7</accession>
<evidence type="ECO:0000313" key="3">
    <source>
        <dbReference type="Proteomes" id="UP001224661"/>
    </source>
</evidence>
<evidence type="ECO:0000313" key="2">
    <source>
        <dbReference type="EMBL" id="MDI3387675.1"/>
    </source>
</evidence>
<dbReference type="InterPro" id="IPR013815">
    <property type="entry name" value="ATP_grasp_subdomain_1"/>
</dbReference>
<evidence type="ECO:0000259" key="1">
    <source>
        <dbReference type="Pfam" id="PF02955"/>
    </source>
</evidence>
<dbReference type="Proteomes" id="UP001224661">
    <property type="component" value="Unassembled WGS sequence"/>
</dbReference>
<dbReference type="Gene3D" id="3.30.1490.20">
    <property type="entry name" value="ATP-grasp fold, A domain"/>
    <property type="match status" value="1"/>
</dbReference>
<dbReference type="PANTHER" id="PTHR21621:SF4">
    <property type="entry name" value="GLUTATHIONE SYNTHETASE"/>
    <property type="match status" value="1"/>
</dbReference>
<organism evidence="2 3">
    <name type="scientific">Streptomyces solicavernae</name>
    <dbReference type="NCBI Taxonomy" id="3043614"/>
    <lineage>
        <taxon>Bacteria</taxon>
        <taxon>Bacillati</taxon>
        <taxon>Actinomycetota</taxon>
        <taxon>Actinomycetes</taxon>
        <taxon>Kitasatosporales</taxon>
        <taxon>Streptomycetaceae</taxon>
        <taxon>Streptomyces</taxon>
    </lineage>
</organism>
<gene>
    <name evidence="2" type="ORF">QIS99_15920</name>
</gene>
<dbReference type="PANTHER" id="PTHR21621">
    <property type="entry name" value="RIBOSOMAL PROTEIN S6 MODIFICATION PROTEIN"/>
    <property type="match status" value="1"/>
</dbReference>
<dbReference type="InterPro" id="IPR004218">
    <property type="entry name" value="GSHS_ATP-bd"/>
</dbReference>
<sequence>MRVALLIGSLAELDTCHALYANALAADGHEVWVGSVNSLSAAGGELSMTAGRAEPDQMVNAGAPFPGTTRRRDCTDLDLVWVLNYPHPSVQTETWQLLWRLNQQVPFVNDVVGILMFGNKTNLDAVVPAGHLPRTLVSSSFDELWAHYQRAPEQTWVLKPTDDDAGADVYLLKPGDSNNRVLLQSMTGNTGVTELLTKGSLMGLRRRYCALQEYVPHTEEKRVILVGGRPVAQQAHRLAPDEHRGNTTHRASCSETELTDDEWQLCEQVGERLMRHGIRFAGIDLAHPYVFEANLVNPGGLDERLTLGLPDLTPDVLRTLLKEAPARHHAGAVR</sequence>
<dbReference type="Gene3D" id="3.30.470.20">
    <property type="entry name" value="ATP-grasp fold, B domain"/>
    <property type="match status" value="1"/>
</dbReference>
<dbReference type="Gene3D" id="3.40.50.20">
    <property type="match status" value="1"/>
</dbReference>
<proteinExistence type="predicted"/>
<dbReference type="Pfam" id="PF02955">
    <property type="entry name" value="GSH-S_ATP"/>
    <property type="match status" value="1"/>
</dbReference>
<feature type="domain" description="Prokaryotic glutathione synthetase ATP-binding" evidence="1">
    <location>
        <begin position="132"/>
        <end position="303"/>
    </location>
</feature>
<comment type="caution">
    <text evidence="2">The sequence shown here is derived from an EMBL/GenBank/DDBJ whole genome shotgun (WGS) entry which is preliminary data.</text>
</comment>
<dbReference type="EMBL" id="JASCIR010000011">
    <property type="protein sequence ID" value="MDI3387675.1"/>
    <property type="molecule type" value="Genomic_DNA"/>
</dbReference>
<keyword evidence="3" id="KW-1185">Reference proteome</keyword>
<name>A0ABT6RTN7_9ACTN</name>
<protein>
    <recommendedName>
        <fullName evidence="1">Prokaryotic glutathione synthetase ATP-binding domain-containing protein</fullName>
    </recommendedName>
</protein>
<dbReference type="RefSeq" id="WP_282514004.1">
    <property type="nucleotide sequence ID" value="NZ_JASCIR010000011.1"/>
</dbReference>
<reference evidence="2 3" key="1">
    <citation type="submission" date="2023-05" db="EMBL/GenBank/DDBJ databases">
        <title>Draft genome sequence of Streptomyces sp. B-S-A8 isolated from a cave soil in Thailand.</title>
        <authorList>
            <person name="Chamroensaksri N."/>
            <person name="Muangham S."/>
        </authorList>
    </citation>
    <scope>NUCLEOTIDE SEQUENCE [LARGE SCALE GENOMIC DNA]</scope>
    <source>
        <strain evidence="2 3">B-S-A8</strain>
    </source>
</reference>
<dbReference type="SUPFAM" id="SSF56059">
    <property type="entry name" value="Glutathione synthetase ATP-binding domain-like"/>
    <property type="match status" value="1"/>
</dbReference>